<dbReference type="GO" id="GO:0020037">
    <property type="term" value="F:heme binding"/>
    <property type="evidence" value="ECO:0007669"/>
    <property type="project" value="InterPro"/>
</dbReference>
<evidence type="ECO:0000313" key="5">
    <source>
        <dbReference type="WBParaSite" id="GPUH_0001194501-mRNA-1"/>
    </source>
</evidence>
<keyword evidence="1" id="KW-0408">Iron</keyword>
<accession>A0A183DT90</accession>
<name>A0A183DT90_9BILA</name>
<keyword evidence="1" id="KW-0561">Oxygen transport</keyword>
<dbReference type="InterPro" id="IPR009050">
    <property type="entry name" value="Globin-like_sf"/>
</dbReference>
<dbReference type="GO" id="GO:0019825">
    <property type="term" value="F:oxygen binding"/>
    <property type="evidence" value="ECO:0007669"/>
    <property type="project" value="InterPro"/>
</dbReference>
<dbReference type="InterPro" id="IPR044399">
    <property type="entry name" value="Mb-like_M"/>
</dbReference>
<keyword evidence="4" id="KW-1185">Reference proteome</keyword>
<dbReference type="InterPro" id="IPR012292">
    <property type="entry name" value="Globin/Proto"/>
</dbReference>
<keyword evidence="1" id="KW-0479">Metal-binding</keyword>
<evidence type="ECO:0000256" key="1">
    <source>
        <dbReference type="RuleBase" id="RU000356"/>
    </source>
</evidence>
<dbReference type="PROSITE" id="PS01033">
    <property type="entry name" value="GLOBIN"/>
    <property type="match status" value="1"/>
</dbReference>
<organism evidence="5">
    <name type="scientific">Gongylonema pulchrum</name>
    <dbReference type="NCBI Taxonomy" id="637853"/>
    <lineage>
        <taxon>Eukaryota</taxon>
        <taxon>Metazoa</taxon>
        <taxon>Ecdysozoa</taxon>
        <taxon>Nematoda</taxon>
        <taxon>Chromadorea</taxon>
        <taxon>Rhabditida</taxon>
        <taxon>Spirurina</taxon>
        <taxon>Spiruromorpha</taxon>
        <taxon>Spiruroidea</taxon>
        <taxon>Gongylonematidae</taxon>
        <taxon>Gongylonema</taxon>
    </lineage>
</organism>
<keyword evidence="1" id="KW-0349">Heme</keyword>
<sequence>MIIHTHVTTKATTELKRYNDSELELANRLLLRVFAIDPRLQAAFHLFNVPYSELKKNVQFQAHVKVLEPALSFVMSHLHDATAMSKPLQALGARHVMHTRIQYKSVYWKVVNQALIEFVNADRASGDVFDAWNVLGNFCIEQMRIGYRIEYKVKKVIQRIESKSAEA</sequence>
<dbReference type="OrthoDB" id="5847967at2759"/>
<dbReference type="CDD" id="cd01040">
    <property type="entry name" value="Mb-like"/>
    <property type="match status" value="1"/>
</dbReference>
<dbReference type="Pfam" id="PF00042">
    <property type="entry name" value="Globin"/>
    <property type="match status" value="1"/>
</dbReference>
<comment type="similarity">
    <text evidence="1">Belongs to the globin family.</text>
</comment>
<reference evidence="3 4" key="2">
    <citation type="submission" date="2018-11" db="EMBL/GenBank/DDBJ databases">
        <authorList>
            <consortium name="Pathogen Informatics"/>
        </authorList>
    </citation>
    <scope>NUCLEOTIDE SEQUENCE [LARGE SCALE GENOMIC DNA]</scope>
</reference>
<proteinExistence type="inferred from homology"/>
<dbReference type="AlphaFoldDB" id="A0A183DT90"/>
<dbReference type="InterPro" id="IPR000971">
    <property type="entry name" value="Globin"/>
</dbReference>
<evidence type="ECO:0000259" key="2">
    <source>
        <dbReference type="PROSITE" id="PS01033"/>
    </source>
</evidence>
<reference evidence="5" key="1">
    <citation type="submission" date="2016-06" db="UniProtKB">
        <authorList>
            <consortium name="WormBaseParasite"/>
        </authorList>
    </citation>
    <scope>IDENTIFICATION</scope>
</reference>
<keyword evidence="1" id="KW-0813">Transport</keyword>
<dbReference type="GO" id="GO:0005344">
    <property type="term" value="F:oxygen carrier activity"/>
    <property type="evidence" value="ECO:0007669"/>
    <property type="project" value="UniProtKB-KW"/>
</dbReference>
<dbReference type="EMBL" id="UYRT01078908">
    <property type="protein sequence ID" value="VDN19527.1"/>
    <property type="molecule type" value="Genomic_DNA"/>
</dbReference>
<dbReference type="Gene3D" id="1.10.490.10">
    <property type="entry name" value="Globins"/>
    <property type="match status" value="1"/>
</dbReference>
<evidence type="ECO:0000313" key="3">
    <source>
        <dbReference type="EMBL" id="VDN19527.1"/>
    </source>
</evidence>
<dbReference type="SUPFAM" id="SSF46458">
    <property type="entry name" value="Globin-like"/>
    <property type="match status" value="1"/>
</dbReference>
<dbReference type="Proteomes" id="UP000271098">
    <property type="component" value="Unassembled WGS sequence"/>
</dbReference>
<feature type="domain" description="Globin" evidence="2">
    <location>
        <begin position="1"/>
        <end position="148"/>
    </location>
</feature>
<protein>
    <submittedName>
        <fullName evidence="5">GLOBIN domain-containing protein</fullName>
    </submittedName>
</protein>
<evidence type="ECO:0000313" key="4">
    <source>
        <dbReference type="Proteomes" id="UP000271098"/>
    </source>
</evidence>
<dbReference type="WBParaSite" id="GPUH_0001194501-mRNA-1">
    <property type="protein sequence ID" value="GPUH_0001194501-mRNA-1"/>
    <property type="gene ID" value="GPUH_0001194501"/>
</dbReference>
<gene>
    <name evidence="3" type="ORF">GPUH_LOCUS11931</name>
</gene>